<evidence type="ECO:0000313" key="2">
    <source>
        <dbReference type="Proteomes" id="UP000033699"/>
    </source>
</evidence>
<dbReference type="AlphaFoldDB" id="A0A0F2T9J4"/>
<evidence type="ECO:0000313" key="1">
    <source>
        <dbReference type="EMBL" id="KJS58427.1"/>
    </source>
</evidence>
<dbReference type="InterPro" id="IPR021295">
    <property type="entry name" value="DUF2867"/>
</dbReference>
<accession>A0A0F2T9J4</accession>
<dbReference type="Pfam" id="PF11066">
    <property type="entry name" value="DUF2867"/>
    <property type="match status" value="1"/>
</dbReference>
<keyword evidence="2" id="KW-1185">Reference proteome</keyword>
<organism evidence="1 2">
    <name type="scientific">Streptomyces rubellomurinus (strain ATCC 31215)</name>
    <dbReference type="NCBI Taxonomy" id="359131"/>
    <lineage>
        <taxon>Bacteria</taxon>
        <taxon>Bacillati</taxon>
        <taxon>Actinomycetota</taxon>
        <taxon>Actinomycetes</taxon>
        <taxon>Kitasatosporales</taxon>
        <taxon>Streptomycetaceae</taxon>
        <taxon>Streptomyces</taxon>
    </lineage>
</organism>
<dbReference type="OrthoDB" id="4551029at2"/>
<reference evidence="1 2" key="1">
    <citation type="submission" date="2015-02" db="EMBL/GenBank/DDBJ databases">
        <authorList>
            <person name="Ju K.-S."/>
            <person name="Doroghazi J.R."/>
            <person name="Metcalf W."/>
        </authorList>
    </citation>
    <scope>NUCLEOTIDE SEQUENCE [LARGE SCALE GENOMIC DNA]</scope>
    <source>
        <strain evidence="1 2">ATCC 31215</strain>
    </source>
</reference>
<dbReference type="Proteomes" id="UP000033699">
    <property type="component" value="Unassembled WGS sequence"/>
</dbReference>
<dbReference type="PATRIC" id="fig|359131.3.peg.939"/>
<sequence length="194" mass="21868">MRIPNTAFTDRPWRIHEYIADFDIEDVWDLDTPGGPDDLDRLVRQFSGDGTDFHPSAAYRLLFAIRWKLGKVMGWDTAEQGVSSRKPSLRARLAEDLLNGTRGPDLRTVPMKSVYQTKDEWVTEVVNQTVHAVMHIGWVDDGNGRHHAQMAVLAKPNGTLGKVYMPAILPIRRVFVTPNLVKTIGRTWHAGKAA</sequence>
<comment type="caution">
    <text evidence="1">The sequence shown here is derived from an EMBL/GenBank/DDBJ whole genome shotgun (WGS) entry which is preliminary data.</text>
</comment>
<gene>
    <name evidence="1" type="ORF">VM95_33330</name>
</gene>
<dbReference type="EMBL" id="JZKH01000111">
    <property type="protein sequence ID" value="KJS58427.1"/>
    <property type="molecule type" value="Genomic_DNA"/>
</dbReference>
<name>A0A0F2T9J4_STRR3</name>
<protein>
    <recommendedName>
        <fullName evidence="3">DUF2867 domain-containing protein</fullName>
    </recommendedName>
</protein>
<proteinExistence type="predicted"/>
<evidence type="ECO:0008006" key="3">
    <source>
        <dbReference type="Google" id="ProtNLM"/>
    </source>
</evidence>
<dbReference type="RefSeq" id="WP_045704048.1">
    <property type="nucleotide sequence ID" value="NZ_JZKH01000111.1"/>
</dbReference>